<dbReference type="SMART" id="SM00355">
    <property type="entry name" value="ZnF_C2H2"/>
    <property type="match status" value="4"/>
</dbReference>
<evidence type="ECO:0000256" key="1">
    <source>
        <dbReference type="ARBA" id="ARBA00022723"/>
    </source>
</evidence>
<dbReference type="PROSITE" id="PS00028">
    <property type="entry name" value="ZINC_FINGER_C2H2_1"/>
    <property type="match status" value="3"/>
</dbReference>
<evidence type="ECO:0000313" key="8">
    <source>
        <dbReference type="Proteomes" id="UP000735302"/>
    </source>
</evidence>
<name>A0AAV3YDP3_9GAST</name>
<dbReference type="PROSITE" id="PS50157">
    <property type="entry name" value="ZINC_FINGER_C2H2_2"/>
    <property type="match status" value="2"/>
</dbReference>
<reference evidence="7 8" key="1">
    <citation type="journal article" date="2021" name="Elife">
        <title>Chloroplast acquisition without the gene transfer in kleptoplastic sea slugs, Plakobranchus ocellatus.</title>
        <authorList>
            <person name="Maeda T."/>
            <person name="Takahashi S."/>
            <person name="Yoshida T."/>
            <person name="Shimamura S."/>
            <person name="Takaki Y."/>
            <person name="Nagai Y."/>
            <person name="Toyoda A."/>
            <person name="Suzuki Y."/>
            <person name="Arimoto A."/>
            <person name="Ishii H."/>
            <person name="Satoh N."/>
            <person name="Nishiyama T."/>
            <person name="Hasebe M."/>
            <person name="Maruyama T."/>
            <person name="Minagawa J."/>
            <person name="Obokata J."/>
            <person name="Shigenobu S."/>
        </authorList>
    </citation>
    <scope>NUCLEOTIDE SEQUENCE [LARGE SCALE GENOMIC DNA]</scope>
</reference>
<evidence type="ECO:0000256" key="2">
    <source>
        <dbReference type="ARBA" id="ARBA00022737"/>
    </source>
</evidence>
<dbReference type="Gene3D" id="3.30.160.60">
    <property type="entry name" value="Classic Zinc Finger"/>
    <property type="match status" value="2"/>
</dbReference>
<evidence type="ECO:0000256" key="5">
    <source>
        <dbReference type="PROSITE-ProRule" id="PRU00042"/>
    </source>
</evidence>
<dbReference type="PANTHER" id="PTHR24379:SF121">
    <property type="entry name" value="C2H2-TYPE DOMAIN-CONTAINING PROTEIN"/>
    <property type="match status" value="1"/>
</dbReference>
<keyword evidence="3 5" id="KW-0863">Zinc-finger</keyword>
<protein>
    <submittedName>
        <fullName evidence="7">Zinc finger protein 324a</fullName>
    </submittedName>
</protein>
<evidence type="ECO:0000256" key="4">
    <source>
        <dbReference type="ARBA" id="ARBA00022833"/>
    </source>
</evidence>
<organism evidence="7 8">
    <name type="scientific">Plakobranchus ocellatus</name>
    <dbReference type="NCBI Taxonomy" id="259542"/>
    <lineage>
        <taxon>Eukaryota</taxon>
        <taxon>Metazoa</taxon>
        <taxon>Spiralia</taxon>
        <taxon>Lophotrochozoa</taxon>
        <taxon>Mollusca</taxon>
        <taxon>Gastropoda</taxon>
        <taxon>Heterobranchia</taxon>
        <taxon>Euthyneura</taxon>
        <taxon>Panpulmonata</taxon>
        <taxon>Sacoglossa</taxon>
        <taxon>Placobranchoidea</taxon>
        <taxon>Plakobranchidae</taxon>
        <taxon>Plakobranchus</taxon>
    </lineage>
</organism>
<comment type="caution">
    <text evidence="7">The sequence shown here is derived from an EMBL/GenBank/DDBJ whole genome shotgun (WGS) entry which is preliminary data.</text>
</comment>
<evidence type="ECO:0000259" key="6">
    <source>
        <dbReference type="PROSITE" id="PS50157"/>
    </source>
</evidence>
<evidence type="ECO:0000313" key="7">
    <source>
        <dbReference type="EMBL" id="GFN80576.1"/>
    </source>
</evidence>
<dbReference type="InterPro" id="IPR036236">
    <property type="entry name" value="Znf_C2H2_sf"/>
</dbReference>
<gene>
    <name evidence="7" type="ORF">PoB_000708200</name>
</gene>
<accession>A0AAV3YDP3</accession>
<dbReference type="SUPFAM" id="SSF57667">
    <property type="entry name" value="beta-beta-alpha zinc fingers"/>
    <property type="match status" value="1"/>
</dbReference>
<feature type="domain" description="C2H2-type" evidence="6">
    <location>
        <begin position="77"/>
        <end position="105"/>
    </location>
</feature>
<dbReference type="FunFam" id="3.30.160.60:FF:000446">
    <property type="entry name" value="Zinc finger protein"/>
    <property type="match status" value="1"/>
</dbReference>
<dbReference type="InterPro" id="IPR013087">
    <property type="entry name" value="Znf_C2H2_type"/>
</dbReference>
<proteinExistence type="predicted"/>
<dbReference type="AlphaFoldDB" id="A0AAV3YDP3"/>
<evidence type="ECO:0000256" key="3">
    <source>
        <dbReference type="ARBA" id="ARBA00022771"/>
    </source>
</evidence>
<dbReference type="EMBL" id="BLXT01000825">
    <property type="protein sequence ID" value="GFN80576.1"/>
    <property type="molecule type" value="Genomic_DNA"/>
</dbReference>
<keyword evidence="8" id="KW-1185">Reference proteome</keyword>
<keyword evidence="4" id="KW-0862">Zinc</keyword>
<feature type="domain" description="C2H2-type" evidence="6">
    <location>
        <begin position="50"/>
        <end position="77"/>
    </location>
</feature>
<keyword evidence="1" id="KW-0479">Metal-binding</keyword>
<dbReference type="PANTHER" id="PTHR24379">
    <property type="entry name" value="KRAB AND ZINC FINGER DOMAIN-CONTAINING"/>
    <property type="match status" value="1"/>
</dbReference>
<dbReference type="Proteomes" id="UP000735302">
    <property type="component" value="Unassembled WGS sequence"/>
</dbReference>
<keyword evidence="2" id="KW-0677">Repeat</keyword>
<dbReference type="GO" id="GO:0008270">
    <property type="term" value="F:zinc ion binding"/>
    <property type="evidence" value="ECO:0007669"/>
    <property type="project" value="UniProtKB-KW"/>
</dbReference>
<dbReference type="Pfam" id="PF00096">
    <property type="entry name" value="zf-C2H2"/>
    <property type="match status" value="2"/>
</dbReference>
<sequence length="127" mass="14567">MTHPYPYPEKDDRTFAVNVDNVCITCNMYFQVPSNFQDHMANFHKKSMPYVCSLCGKCYGSTSGLFLHMQAHDGKTFVCPVCDSKFSQNSTMKRHMKSVHKTNQCSVCKGIFKLGLEFDKHILHCKD</sequence>